<evidence type="ECO:0008006" key="3">
    <source>
        <dbReference type="Google" id="ProtNLM"/>
    </source>
</evidence>
<evidence type="ECO:0000313" key="1">
    <source>
        <dbReference type="EMBL" id="GAQ19459.1"/>
    </source>
</evidence>
<dbReference type="EMBL" id="BBXV01000046">
    <property type="protein sequence ID" value="GAQ19459.1"/>
    <property type="molecule type" value="Genomic_DNA"/>
</dbReference>
<proteinExistence type="predicted"/>
<reference evidence="2" key="1">
    <citation type="submission" date="2015-07" db="EMBL/GenBank/DDBJ databases">
        <title>Draft Genome Sequence of Oceanobacillus picturae Heshi-B3 that Was Isolated from Fermented Rice Bran with Aging Salted Mackerel, Which Was Named Heshiko as Traditional Fermented Seafood in Japan.</title>
        <authorList>
            <person name="Akuzawa S."/>
            <person name="Nakagawa J."/>
            <person name="Kanekatsu T."/>
            <person name="Kanesaki Y."/>
            <person name="Suzuki T."/>
        </authorList>
    </citation>
    <scope>NUCLEOTIDE SEQUENCE [LARGE SCALE GENOMIC DNA]</scope>
    <source>
        <strain evidence="2">Heshi-B3</strain>
    </source>
</reference>
<evidence type="ECO:0000313" key="2">
    <source>
        <dbReference type="Proteomes" id="UP000052946"/>
    </source>
</evidence>
<dbReference type="RefSeq" id="WP_058951086.1">
    <property type="nucleotide sequence ID" value="NZ_BBXV01000046.1"/>
</dbReference>
<dbReference type="Proteomes" id="UP000052946">
    <property type="component" value="Unassembled WGS sequence"/>
</dbReference>
<dbReference type="AlphaFoldDB" id="A0A0U9H9W6"/>
<gene>
    <name evidence="1" type="ORF">OPHB3_3428</name>
</gene>
<comment type="caution">
    <text evidence="1">The sequence shown here is derived from an EMBL/GenBank/DDBJ whole genome shotgun (WGS) entry which is preliminary data.</text>
</comment>
<reference evidence="1 2" key="2">
    <citation type="journal article" date="2016" name="Genome Announc.">
        <title>Draft Genome Sequence of Oceanobacillus picturae Heshi-B3, Isolated from Fermented Rice Bran in a Traditional Japanese Seafood Dish.</title>
        <authorList>
            <person name="Akuzawa S."/>
            <person name="Nagaoka J."/>
            <person name="Kanekatsu M."/>
            <person name="Kanesaki Y."/>
            <person name="Suzuki T."/>
        </authorList>
    </citation>
    <scope>NUCLEOTIDE SEQUENCE [LARGE SCALE GENOMIC DNA]</scope>
    <source>
        <strain evidence="1 2">Heshi-B3</strain>
    </source>
</reference>
<accession>A0A0U9H9W6</accession>
<dbReference type="OrthoDB" id="1234596at2"/>
<name>A0A0U9H9W6_9BACI</name>
<sequence length="262" mass="30574">MVEYLYHYTNLETLKLILHNKTIRLSSLNKMDDLEEGDTEDFKKLGRFIYISSWTNNSAESLLLWGYSRGNDGVRLRMKSNIFKTTHIDGNVYIHGHYASIKEDFNIGLLDLMKNENVVFVPPRAELVRVTYTDLNRLLKPTVYKRYPNGNFALKTKDLGIFKKVEWQDQQEWRYRLSSMPINVNEMSLLNNPNNYDTLLKKIKTREELPFIDLPLKDSALDDLEILCGPKMSVQSKDDLKKVLKKYAPNTTVRDSGMRIRG</sequence>
<organism evidence="1 2">
    <name type="scientific">Oceanobacillus picturae</name>
    <dbReference type="NCBI Taxonomy" id="171693"/>
    <lineage>
        <taxon>Bacteria</taxon>
        <taxon>Bacillati</taxon>
        <taxon>Bacillota</taxon>
        <taxon>Bacilli</taxon>
        <taxon>Bacillales</taxon>
        <taxon>Bacillaceae</taxon>
        <taxon>Oceanobacillus</taxon>
    </lineage>
</organism>
<protein>
    <recommendedName>
        <fullName evidence="3">DUF2971 domain-containing protein</fullName>
    </recommendedName>
</protein>